<reference evidence="3 4" key="2">
    <citation type="journal article" date="2016" name="Genome Announc.">
        <title>Complete Genome Sequence of Sphingopyxis terrae Strain 203-1 (NBRC 111660), a Polyethylene Glycol Degrader.</title>
        <authorList>
            <person name="Ohtsubo Y."/>
            <person name="Nonoyama S."/>
            <person name="Nagata Y."/>
            <person name="Numata M."/>
            <person name="Tsuchikane K."/>
            <person name="Hosoyama A."/>
            <person name="Yamazoe A."/>
            <person name="Tsuda M."/>
            <person name="Fujita N."/>
            <person name="Kawai F."/>
        </authorList>
    </citation>
    <scope>NUCLEOTIDE SEQUENCE [LARGE SCALE GENOMIC DNA]</scope>
    <source>
        <strain evidence="3 4">203-1</strain>
    </source>
</reference>
<feature type="transmembrane region" description="Helical" evidence="2">
    <location>
        <begin position="111"/>
        <end position="130"/>
    </location>
</feature>
<name>A0A142W0H7_9SPHN</name>
<reference evidence="4" key="1">
    <citation type="submission" date="2015-11" db="EMBL/GenBank/DDBJ databases">
        <title>Complete genome sequence of a polyethylene glycol-degrading strain Sphingopyxis terrae strain 203-1 (NBRC 15098).</title>
        <authorList>
            <person name="Yoshiyuki O."/>
            <person name="Shouta N."/>
            <person name="Nagata Y."/>
            <person name="Numata M."/>
            <person name="Tsuchikane K."/>
            <person name="Hosoyama A."/>
            <person name="Yamazoe A."/>
            <person name="Tsuda M."/>
            <person name="Fujita N."/>
            <person name="Kawai F."/>
        </authorList>
    </citation>
    <scope>NUCLEOTIDE SEQUENCE [LARGE SCALE GENOMIC DNA]</scope>
    <source>
        <strain evidence="4">203-1</strain>
    </source>
</reference>
<dbReference type="InterPro" id="IPR009937">
    <property type="entry name" value="Phage_holin_3_6"/>
</dbReference>
<evidence type="ECO:0000313" key="3">
    <source>
        <dbReference type="EMBL" id="AMU95568.1"/>
    </source>
</evidence>
<feature type="compositionally biased region" description="Pro residues" evidence="1">
    <location>
        <begin position="1"/>
        <end position="11"/>
    </location>
</feature>
<organism evidence="3 4">
    <name type="scientific">Sphingopyxis terrae subsp. terrae NBRC 15098</name>
    <dbReference type="NCBI Taxonomy" id="1219058"/>
    <lineage>
        <taxon>Bacteria</taxon>
        <taxon>Pseudomonadati</taxon>
        <taxon>Pseudomonadota</taxon>
        <taxon>Alphaproteobacteria</taxon>
        <taxon>Sphingomonadales</taxon>
        <taxon>Sphingomonadaceae</taxon>
        <taxon>Sphingopyxis</taxon>
    </lineage>
</organism>
<dbReference type="STRING" id="1219058.AOA14_13210"/>
<keyword evidence="2" id="KW-0472">Membrane</keyword>
<keyword evidence="2" id="KW-0812">Transmembrane</keyword>
<evidence type="ECO:0000256" key="2">
    <source>
        <dbReference type="SAM" id="Phobius"/>
    </source>
</evidence>
<dbReference type="RefSeq" id="WP_003039121.1">
    <property type="nucleotide sequence ID" value="NZ_BCZQ01000028.1"/>
</dbReference>
<gene>
    <name evidence="3" type="ORF">AOA14_13210</name>
</gene>
<dbReference type="GeneID" id="303002550"/>
<feature type="compositionally biased region" description="Pro residues" evidence="1">
    <location>
        <begin position="31"/>
        <end position="41"/>
    </location>
</feature>
<dbReference type="KEGG" id="ster:AOA14_13210"/>
<feature type="region of interest" description="Disordered" evidence="1">
    <location>
        <begin position="1"/>
        <end position="41"/>
    </location>
</feature>
<evidence type="ECO:0000313" key="4">
    <source>
        <dbReference type="Proteomes" id="UP000076234"/>
    </source>
</evidence>
<dbReference type="EMBL" id="CP013342">
    <property type="protein sequence ID" value="AMU95568.1"/>
    <property type="molecule type" value="Genomic_DNA"/>
</dbReference>
<evidence type="ECO:0008006" key="5">
    <source>
        <dbReference type="Google" id="ProtNLM"/>
    </source>
</evidence>
<dbReference type="Proteomes" id="UP000076234">
    <property type="component" value="Chromosome"/>
</dbReference>
<accession>A0A142W0H7</accession>
<keyword evidence="2" id="KW-1133">Transmembrane helix</keyword>
<evidence type="ECO:0000256" key="1">
    <source>
        <dbReference type="SAM" id="MobiDB-lite"/>
    </source>
</evidence>
<sequence>MPAQKPTPPPTSASASDPHGFGGVSHGYAPDGPPSTPPPVPLEDIVRDLVDDAKQTVQAELALLEARGALASHGVKWASAWGFVAACALLVALLAVAFGAILVLAPHVGPLLATLIVVAALIGLAGFAGWRAKRSAGDVKLALRSDLSPQGSDD</sequence>
<protein>
    <recommendedName>
        <fullName evidence="5">Holin-X, holin superfamily III</fullName>
    </recommendedName>
</protein>
<dbReference type="AlphaFoldDB" id="A0A142W0H7"/>
<feature type="transmembrane region" description="Helical" evidence="2">
    <location>
        <begin position="80"/>
        <end position="105"/>
    </location>
</feature>
<dbReference type="Pfam" id="PF07332">
    <property type="entry name" value="Phage_holin_3_6"/>
    <property type="match status" value="1"/>
</dbReference>
<proteinExistence type="predicted"/>